<dbReference type="AlphaFoldDB" id="A0AAW1D0X9"/>
<comment type="caution">
    <text evidence="1">The sequence shown here is derived from an EMBL/GenBank/DDBJ whole genome shotgun (WGS) entry which is preliminary data.</text>
</comment>
<dbReference type="EMBL" id="JAPXFL010000007">
    <property type="protein sequence ID" value="KAK9503440.1"/>
    <property type="molecule type" value="Genomic_DNA"/>
</dbReference>
<dbReference type="Proteomes" id="UP001461498">
    <property type="component" value="Unassembled WGS sequence"/>
</dbReference>
<name>A0AAW1D0X9_9HEMI</name>
<evidence type="ECO:0000313" key="2">
    <source>
        <dbReference type="Proteomes" id="UP001461498"/>
    </source>
</evidence>
<evidence type="ECO:0000313" key="1">
    <source>
        <dbReference type="EMBL" id="KAK9503440.1"/>
    </source>
</evidence>
<accession>A0AAW1D0X9</accession>
<gene>
    <name evidence="1" type="ORF">O3M35_009995</name>
</gene>
<proteinExistence type="predicted"/>
<keyword evidence="2" id="KW-1185">Reference proteome</keyword>
<organism evidence="1 2">
    <name type="scientific">Rhynocoris fuscipes</name>
    <dbReference type="NCBI Taxonomy" id="488301"/>
    <lineage>
        <taxon>Eukaryota</taxon>
        <taxon>Metazoa</taxon>
        <taxon>Ecdysozoa</taxon>
        <taxon>Arthropoda</taxon>
        <taxon>Hexapoda</taxon>
        <taxon>Insecta</taxon>
        <taxon>Pterygota</taxon>
        <taxon>Neoptera</taxon>
        <taxon>Paraneoptera</taxon>
        <taxon>Hemiptera</taxon>
        <taxon>Heteroptera</taxon>
        <taxon>Panheteroptera</taxon>
        <taxon>Cimicomorpha</taxon>
        <taxon>Reduviidae</taxon>
        <taxon>Harpactorinae</taxon>
        <taxon>Harpactorini</taxon>
        <taxon>Rhynocoris</taxon>
    </lineage>
</organism>
<sequence>MHIVSVIDASSSSSVASHFPQTHFLPAYSQSREILESVQKQASRDSVRVYRYKSSRGYNDSLIIDYYGMILSPKNLLHVSLKGRFIRI</sequence>
<protein>
    <submittedName>
        <fullName evidence="1">Uncharacterized protein</fullName>
    </submittedName>
</protein>
<reference evidence="1 2" key="1">
    <citation type="submission" date="2022-12" db="EMBL/GenBank/DDBJ databases">
        <title>Chromosome-level genome assembly of true bugs.</title>
        <authorList>
            <person name="Ma L."/>
            <person name="Li H."/>
        </authorList>
    </citation>
    <scope>NUCLEOTIDE SEQUENCE [LARGE SCALE GENOMIC DNA]</scope>
    <source>
        <strain evidence="1">Lab_2022b</strain>
    </source>
</reference>